<accession>A0A226MSY8</accession>
<dbReference type="OrthoDB" id="2428204at2759"/>
<dbReference type="PANTHER" id="PTHR21437:SF3">
    <property type="entry name" value="ANKYRIN REPEAT AND FIBRONECTIN TYPE-III DOMAIN-CONTAINING PROTEIN 1"/>
    <property type="match status" value="1"/>
</dbReference>
<comment type="caution">
    <text evidence="1">The sequence shown here is derived from an EMBL/GenBank/DDBJ whole genome shotgun (WGS) entry which is preliminary data.</text>
</comment>
<dbReference type="STRING" id="9009.A0A226MSY8"/>
<dbReference type="Proteomes" id="UP000198323">
    <property type="component" value="Unassembled WGS sequence"/>
</dbReference>
<keyword evidence="2" id="KW-1185">Reference proteome</keyword>
<dbReference type="GO" id="GO:0000132">
    <property type="term" value="P:establishment of mitotic spindle orientation"/>
    <property type="evidence" value="ECO:0007669"/>
    <property type="project" value="TreeGrafter"/>
</dbReference>
<dbReference type="InterPro" id="IPR039269">
    <property type="entry name" value="ANKFN1"/>
</dbReference>
<evidence type="ECO:0000313" key="2">
    <source>
        <dbReference type="Proteomes" id="UP000198323"/>
    </source>
</evidence>
<organism evidence="1 2">
    <name type="scientific">Callipepla squamata</name>
    <name type="common">Scaled quail</name>
    <dbReference type="NCBI Taxonomy" id="9009"/>
    <lineage>
        <taxon>Eukaryota</taxon>
        <taxon>Metazoa</taxon>
        <taxon>Chordata</taxon>
        <taxon>Craniata</taxon>
        <taxon>Vertebrata</taxon>
        <taxon>Euteleostomi</taxon>
        <taxon>Archelosauria</taxon>
        <taxon>Archosauria</taxon>
        <taxon>Dinosauria</taxon>
        <taxon>Saurischia</taxon>
        <taxon>Theropoda</taxon>
        <taxon>Coelurosauria</taxon>
        <taxon>Aves</taxon>
        <taxon>Neognathae</taxon>
        <taxon>Galloanserae</taxon>
        <taxon>Galliformes</taxon>
        <taxon>Odontophoridae</taxon>
        <taxon>Callipepla</taxon>
    </lineage>
</organism>
<reference evidence="1 2" key="1">
    <citation type="submission" date="2016-07" db="EMBL/GenBank/DDBJ databases">
        <title>Disparate Historic Effective Population Sizes Predicted by Modern Levels of Genome Diversity for the Scaled Quail (Callipepla squamata) and the Northern Bobwhite (Colinus virginianus): Inferences from First and Second Generation Draft Genome Assemblies for Sympatric New World Quail.</title>
        <authorList>
            <person name="Oldeschulte D.L."/>
            <person name="Halley Y.A."/>
            <person name="Bhattarai E.K."/>
            <person name="Brashear W.A."/>
            <person name="Hill J."/>
            <person name="Metz R.P."/>
            <person name="Johnson C.D."/>
            <person name="Rollins D."/>
            <person name="Peterson M.J."/>
            <person name="Bickhart D.M."/>
            <person name="Decker J.E."/>
            <person name="Seabury C.M."/>
        </authorList>
    </citation>
    <scope>NUCLEOTIDE SEQUENCE [LARGE SCALE GENOMIC DNA]</scope>
    <source>
        <strain evidence="1 2">Texas</strain>
        <tissue evidence="1">Leg muscle</tissue>
    </source>
</reference>
<sequence length="288" mass="33322">MLLLRLAKGEQRRRAKEVKKVERGLKKTSLQKYQEEYWNVQGLYLSVIFFYKDNLLVTNEDQIPIVEIDDSHSSSIMQDFLWFTKLTELDVFLQLSCMWDDIRWLRQNMSISISSSTTLQARQKMLSAAAQLQNLLGTHNLGRVFYEPIKDRHGNILIVTIREVESLYSFFNGKWMQVSKIQSQRKSLSTPEEPTALDILLITIQDILSYHKRSQQRLPPGLYLGYLKLCSSVDQIKVLVLQKLPNVLCHVKIRDNSNVSSGESINHMMALATTLPITVYKLQREQSG</sequence>
<dbReference type="GO" id="GO:0061172">
    <property type="term" value="P:regulation of establishment of bipolar cell polarity"/>
    <property type="evidence" value="ECO:0007669"/>
    <property type="project" value="TreeGrafter"/>
</dbReference>
<protein>
    <submittedName>
        <fullName evidence="1">Uncharacterized protein</fullName>
    </submittedName>
</protein>
<evidence type="ECO:0000313" key="1">
    <source>
        <dbReference type="EMBL" id="OXB58371.1"/>
    </source>
</evidence>
<name>A0A226MSY8_CALSU</name>
<dbReference type="AlphaFoldDB" id="A0A226MSY8"/>
<dbReference type="EMBL" id="MCFN01000472">
    <property type="protein sequence ID" value="OXB58371.1"/>
    <property type="molecule type" value="Genomic_DNA"/>
</dbReference>
<dbReference type="GO" id="GO:0005819">
    <property type="term" value="C:spindle"/>
    <property type="evidence" value="ECO:0007669"/>
    <property type="project" value="TreeGrafter"/>
</dbReference>
<gene>
    <name evidence="1" type="ORF">ASZ78_005986</name>
</gene>
<dbReference type="PANTHER" id="PTHR21437">
    <property type="entry name" value="WIDE AWAKE"/>
    <property type="match status" value="1"/>
</dbReference>
<proteinExistence type="predicted"/>